<keyword evidence="3" id="KW-1185">Reference proteome</keyword>
<feature type="transmembrane region" description="Helical" evidence="1">
    <location>
        <begin position="201"/>
        <end position="223"/>
    </location>
</feature>
<comment type="caution">
    <text evidence="2">The sequence shown here is derived from an EMBL/GenBank/DDBJ whole genome shotgun (WGS) entry which is preliminary data.</text>
</comment>
<feature type="transmembrane region" description="Helical" evidence="1">
    <location>
        <begin position="143"/>
        <end position="161"/>
    </location>
</feature>
<evidence type="ECO:0000313" key="3">
    <source>
        <dbReference type="Proteomes" id="UP001596138"/>
    </source>
</evidence>
<gene>
    <name evidence="2" type="ORF">ACFQGU_01720</name>
</gene>
<dbReference type="EMBL" id="JBHSTI010000002">
    <property type="protein sequence ID" value="MFC6236580.1"/>
    <property type="molecule type" value="Genomic_DNA"/>
</dbReference>
<proteinExistence type="predicted"/>
<organism evidence="2 3">
    <name type="scientific">Longivirga aurantiaca</name>
    <dbReference type="NCBI Taxonomy" id="1837743"/>
    <lineage>
        <taxon>Bacteria</taxon>
        <taxon>Bacillati</taxon>
        <taxon>Actinomycetota</taxon>
        <taxon>Actinomycetes</taxon>
        <taxon>Sporichthyales</taxon>
        <taxon>Sporichthyaceae</taxon>
        <taxon>Longivirga</taxon>
    </lineage>
</organism>
<reference evidence="3" key="1">
    <citation type="journal article" date="2019" name="Int. J. Syst. Evol. Microbiol.">
        <title>The Global Catalogue of Microorganisms (GCM) 10K type strain sequencing project: providing services to taxonomists for standard genome sequencing and annotation.</title>
        <authorList>
            <consortium name="The Broad Institute Genomics Platform"/>
            <consortium name="The Broad Institute Genome Sequencing Center for Infectious Disease"/>
            <person name="Wu L."/>
            <person name="Ma J."/>
        </authorList>
    </citation>
    <scope>NUCLEOTIDE SEQUENCE [LARGE SCALE GENOMIC DNA]</scope>
    <source>
        <strain evidence="3">CGMCC 4.7317</strain>
    </source>
</reference>
<protein>
    <submittedName>
        <fullName evidence="2">DUF4386 family protein</fullName>
    </submittedName>
</protein>
<accession>A0ABW1SWY8</accession>
<dbReference type="Pfam" id="PF14329">
    <property type="entry name" value="DUF4386"/>
    <property type="match status" value="1"/>
</dbReference>
<dbReference type="Proteomes" id="UP001596138">
    <property type="component" value="Unassembled WGS sequence"/>
</dbReference>
<evidence type="ECO:0000313" key="2">
    <source>
        <dbReference type="EMBL" id="MFC6236580.1"/>
    </source>
</evidence>
<keyword evidence="1" id="KW-1133">Transmembrane helix</keyword>
<feature type="transmembrane region" description="Helical" evidence="1">
    <location>
        <begin position="84"/>
        <end position="104"/>
    </location>
</feature>
<keyword evidence="1" id="KW-0812">Transmembrane</keyword>
<keyword evidence="1" id="KW-0472">Membrane</keyword>
<sequence length="224" mass="23434">MSAAVVLLVAVPILFNAAFAELGRTFSYPDVLRRPAAEVMERVRAGGSALALRWWAFLLSALLMVPLAVLTTDAVGLRGGFAQLVTTVGVLAAVVQVLGLVRWVQVVPWLAARHESADDAGKAVLESELALLNRLLGVAVGEHLGYLLTGAWTALLGLGLLSTSLPVALGVAGIALGVLLVLCSLEFVARPGEHGWRAAEAATPFVYIAWSVWLVALGVLLALA</sequence>
<dbReference type="InterPro" id="IPR025495">
    <property type="entry name" value="DUF4386"/>
</dbReference>
<dbReference type="RefSeq" id="WP_386763622.1">
    <property type="nucleotide sequence ID" value="NZ_JBHSTI010000002.1"/>
</dbReference>
<feature type="transmembrane region" description="Helical" evidence="1">
    <location>
        <begin position="54"/>
        <end position="72"/>
    </location>
</feature>
<feature type="transmembrane region" description="Helical" evidence="1">
    <location>
        <begin position="168"/>
        <end position="189"/>
    </location>
</feature>
<name>A0ABW1SWY8_9ACTN</name>
<evidence type="ECO:0000256" key="1">
    <source>
        <dbReference type="SAM" id="Phobius"/>
    </source>
</evidence>